<keyword evidence="3" id="KW-1185">Reference proteome</keyword>
<feature type="region of interest" description="Disordered" evidence="1">
    <location>
        <begin position="1"/>
        <end position="41"/>
    </location>
</feature>
<gene>
    <name evidence="2" type="ORF">CgunFtcFv8_026525</name>
</gene>
<sequence length="153" mass="16546">MARLFPGHFGRGGPRPKRGQKRFAHPPKPRMNAESDEFGDTDTDEVLLVSSSKETVVETNCPICSSTVPAEFLEMHASTCGESNHPAETANQGSEESLYGQADHGNEDCVAGPSQIYTMAPDAAWSLLLTLRGPLKSSGGICLARGRRWLRFG</sequence>
<evidence type="ECO:0000313" key="3">
    <source>
        <dbReference type="Proteomes" id="UP001331515"/>
    </source>
</evidence>
<organism evidence="2 3">
    <name type="scientific">Champsocephalus gunnari</name>
    <name type="common">Mackerel icefish</name>
    <dbReference type="NCBI Taxonomy" id="52237"/>
    <lineage>
        <taxon>Eukaryota</taxon>
        <taxon>Metazoa</taxon>
        <taxon>Chordata</taxon>
        <taxon>Craniata</taxon>
        <taxon>Vertebrata</taxon>
        <taxon>Euteleostomi</taxon>
        <taxon>Actinopterygii</taxon>
        <taxon>Neopterygii</taxon>
        <taxon>Teleostei</taxon>
        <taxon>Neoteleostei</taxon>
        <taxon>Acanthomorphata</taxon>
        <taxon>Eupercaria</taxon>
        <taxon>Perciformes</taxon>
        <taxon>Notothenioidei</taxon>
        <taxon>Channichthyidae</taxon>
        <taxon>Champsocephalus</taxon>
    </lineage>
</organism>
<evidence type="ECO:0008006" key="4">
    <source>
        <dbReference type="Google" id="ProtNLM"/>
    </source>
</evidence>
<feature type="region of interest" description="Disordered" evidence="1">
    <location>
        <begin position="81"/>
        <end position="100"/>
    </location>
</feature>
<name>A0AAN8DX09_CHAGU</name>
<evidence type="ECO:0000313" key="2">
    <source>
        <dbReference type="EMBL" id="KAK5930272.1"/>
    </source>
</evidence>
<comment type="caution">
    <text evidence="2">The sequence shown here is derived from an EMBL/GenBank/DDBJ whole genome shotgun (WGS) entry which is preliminary data.</text>
</comment>
<proteinExistence type="predicted"/>
<protein>
    <recommendedName>
        <fullName evidence="4">UBZ4-type domain-containing protein</fullName>
    </recommendedName>
</protein>
<reference evidence="2 3" key="1">
    <citation type="journal article" date="2023" name="Mol. Biol. Evol.">
        <title>Genomics of Secondarily Temperate Adaptation in the Only Non-Antarctic Icefish.</title>
        <authorList>
            <person name="Rivera-Colon A.G."/>
            <person name="Rayamajhi N."/>
            <person name="Minhas B.F."/>
            <person name="Madrigal G."/>
            <person name="Bilyk K.T."/>
            <person name="Yoon V."/>
            <person name="Hune M."/>
            <person name="Gregory S."/>
            <person name="Cheng C.H.C."/>
            <person name="Catchen J.M."/>
        </authorList>
    </citation>
    <scope>NUCLEOTIDE SEQUENCE [LARGE SCALE GENOMIC DNA]</scope>
    <source>
        <tissue evidence="2">White muscle</tissue>
    </source>
</reference>
<dbReference type="EMBL" id="JAURVH010001516">
    <property type="protein sequence ID" value="KAK5930272.1"/>
    <property type="molecule type" value="Genomic_DNA"/>
</dbReference>
<accession>A0AAN8DX09</accession>
<feature type="compositionally biased region" description="Basic residues" evidence="1">
    <location>
        <begin position="14"/>
        <end position="28"/>
    </location>
</feature>
<evidence type="ECO:0000256" key="1">
    <source>
        <dbReference type="SAM" id="MobiDB-lite"/>
    </source>
</evidence>
<dbReference type="Proteomes" id="UP001331515">
    <property type="component" value="Unassembled WGS sequence"/>
</dbReference>
<dbReference type="AlphaFoldDB" id="A0AAN8DX09"/>